<keyword evidence="9" id="KW-1185">Reference proteome</keyword>
<dbReference type="GO" id="GO:0005886">
    <property type="term" value="C:plasma membrane"/>
    <property type="evidence" value="ECO:0007669"/>
    <property type="project" value="UniProtKB-SubCell"/>
</dbReference>
<feature type="domain" description="DUF202" evidence="7">
    <location>
        <begin position="20"/>
        <end position="85"/>
    </location>
</feature>
<evidence type="ECO:0000256" key="1">
    <source>
        <dbReference type="ARBA" id="ARBA00004651"/>
    </source>
</evidence>
<evidence type="ECO:0000256" key="5">
    <source>
        <dbReference type="ARBA" id="ARBA00023136"/>
    </source>
</evidence>
<accession>A0A0L6CMA3</accession>
<keyword evidence="2" id="KW-1003">Cell membrane</keyword>
<evidence type="ECO:0000256" key="2">
    <source>
        <dbReference type="ARBA" id="ARBA00022475"/>
    </source>
</evidence>
<feature type="transmembrane region" description="Helical" evidence="6">
    <location>
        <begin position="100"/>
        <end position="119"/>
    </location>
</feature>
<keyword evidence="4 6" id="KW-1133">Transmembrane helix</keyword>
<evidence type="ECO:0000256" key="4">
    <source>
        <dbReference type="ARBA" id="ARBA00022989"/>
    </source>
</evidence>
<keyword evidence="3 6" id="KW-0812">Transmembrane</keyword>
<feature type="transmembrane region" description="Helical" evidence="6">
    <location>
        <begin position="29"/>
        <end position="49"/>
    </location>
</feature>
<feature type="transmembrane region" description="Helical" evidence="6">
    <location>
        <begin position="61"/>
        <end position="80"/>
    </location>
</feature>
<dbReference type="AlphaFoldDB" id="A0A0L6CMA3"/>
<sequence>MSRRRVPSGVFETGAEPDPRFSLANERTFLAWIRTALALMAAGVAIEAVELDVEPHLRVIASVLLVLAGIGSALLAWFGWAGSERAMRAGVPLPSTAFKPALAVTVALAGLLLGIGALIT</sequence>
<dbReference type="PANTHER" id="PTHR34187:SF2">
    <property type="entry name" value="DUF202 DOMAIN-CONTAINING PROTEIN"/>
    <property type="match status" value="1"/>
</dbReference>
<evidence type="ECO:0000256" key="3">
    <source>
        <dbReference type="ARBA" id="ARBA00022692"/>
    </source>
</evidence>
<evidence type="ECO:0000313" key="9">
    <source>
        <dbReference type="Proteomes" id="UP000037397"/>
    </source>
</evidence>
<reference evidence="9" key="1">
    <citation type="submission" date="2015-03" db="EMBL/GenBank/DDBJ databases">
        <title>Luteipulveratus halotolerans sp. nov., a novel actinobacterium (Dermacoccaceae) from Sarawak, Malaysia.</title>
        <authorList>
            <person name="Juboi H."/>
            <person name="Basik A."/>
            <person name="Shamsul S.S."/>
            <person name="Arnold P."/>
            <person name="Schmitt E.K."/>
            <person name="Sanglier J.-J."/>
            <person name="Yeo T."/>
        </authorList>
    </citation>
    <scope>NUCLEOTIDE SEQUENCE [LARGE SCALE GENOMIC DNA]</scope>
    <source>
        <strain evidence="9">C296001</strain>
    </source>
</reference>
<evidence type="ECO:0000256" key="6">
    <source>
        <dbReference type="SAM" id="Phobius"/>
    </source>
</evidence>
<dbReference type="Proteomes" id="UP000037397">
    <property type="component" value="Unassembled WGS sequence"/>
</dbReference>
<keyword evidence="5 6" id="KW-0472">Membrane</keyword>
<evidence type="ECO:0000259" key="7">
    <source>
        <dbReference type="Pfam" id="PF02656"/>
    </source>
</evidence>
<dbReference type="OrthoDB" id="582337at2"/>
<dbReference type="RefSeq" id="WP_050671398.1">
    <property type="nucleotide sequence ID" value="NZ_LAIR01000002.1"/>
</dbReference>
<proteinExistence type="predicted"/>
<dbReference type="InterPro" id="IPR052053">
    <property type="entry name" value="IM_YidH-like"/>
</dbReference>
<evidence type="ECO:0000313" key="8">
    <source>
        <dbReference type="EMBL" id="KNX38872.1"/>
    </source>
</evidence>
<name>A0A0L6CMA3_9MICO</name>
<dbReference type="InterPro" id="IPR003807">
    <property type="entry name" value="DUF202"/>
</dbReference>
<dbReference type="PANTHER" id="PTHR34187">
    <property type="entry name" value="FGR18P"/>
    <property type="match status" value="1"/>
</dbReference>
<gene>
    <name evidence="8" type="ORF">VV01_19810</name>
</gene>
<protein>
    <submittedName>
        <fullName evidence="8">Membrane protein</fullName>
    </submittedName>
</protein>
<comment type="caution">
    <text evidence="8">The sequence shown here is derived from an EMBL/GenBank/DDBJ whole genome shotgun (WGS) entry which is preliminary data.</text>
</comment>
<comment type="subcellular location">
    <subcellularLocation>
        <location evidence="1">Cell membrane</location>
        <topology evidence="1">Multi-pass membrane protein</topology>
    </subcellularLocation>
</comment>
<dbReference type="Pfam" id="PF02656">
    <property type="entry name" value="DUF202"/>
    <property type="match status" value="1"/>
</dbReference>
<organism evidence="8 9">
    <name type="scientific">Luteipulveratus halotolerans</name>
    <dbReference type="NCBI Taxonomy" id="1631356"/>
    <lineage>
        <taxon>Bacteria</taxon>
        <taxon>Bacillati</taxon>
        <taxon>Actinomycetota</taxon>
        <taxon>Actinomycetes</taxon>
        <taxon>Micrococcales</taxon>
        <taxon>Dermacoccaceae</taxon>
        <taxon>Luteipulveratus</taxon>
    </lineage>
</organism>
<dbReference type="STRING" id="1631356.VV01_19810"/>
<dbReference type="EMBL" id="LAIR01000002">
    <property type="protein sequence ID" value="KNX38872.1"/>
    <property type="molecule type" value="Genomic_DNA"/>
</dbReference>